<feature type="non-terminal residue" evidence="2">
    <location>
        <position position="1"/>
    </location>
</feature>
<sequence length="268" mass="29464">VDRNQAPGRIEVDGCLLEYAWVGPEPLEERVTLVFLHEGLGCTSLWRDFPELVSQCTGLTALVYSRAGYGGSGPAILPREVGYMHHEALVVLPVILRALRIGPTVLIGHSDGASISIIHTGSELQDQVRALVLIAPHVFNEQISLEGIATARAQYQTTDLREKLARHHGAQVDDTFQGWNEVWLHPDFRDWNIEAFLPAVDVPALLIQGTRDEYGSLAQLDAIETGVSAQVERLVLEGVGHSPHRERPAVALEAVCRFVHDLLAEPKC</sequence>
<reference evidence="2" key="1">
    <citation type="submission" date="2018-05" db="EMBL/GenBank/DDBJ databases">
        <authorList>
            <person name="Lanie J.A."/>
            <person name="Ng W.-L."/>
            <person name="Kazmierczak K.M."/>
            <person name="Andrzejewski T.M."/>
            <person name="Davidsen T.M."/>
            <person name="Wayne K.J."/>
            <person name="Tettelin H."/>
            <person name="Glass J.I."/>
            <person name="Rusch D."/>
            <person name="Podicherti R."/>
            <person name="Tsui H.-C.T."/>
            <person name="Winkler M.E."/>
        </authorList>
    </citation>
    <scope>NUCLEOTIDE SEQUENCE</scope>
</reference>
<dbReference type="SUPFAM" id="SSF53474">
    <property type="entry name" value="alpha/beta-Hydrolases"/>
    <property type="match status" value="1"/>
</dbReference>
<evidence type="ECO:0000313" key="2">
    <source>
        <dbReference type="EMBL" id="SVA79454.1"/>
    </source>
</evidence>
<dbReference type="InterPro" id="IPR000073">
    <property type="entry name" value="AB_hydrolase_1"/>
</dbReference>
<protein>
    <recommendedName>
        <fullName evidence="1">AB hydrolase-1 domain-containing protein</fullName>
    </recommendedName>
</protein>
<accession>A0A381YR81</accession>
<feature type="domain" description="AB hydrolase-1" evidence="1">
    <location>
        <begin position="33"/>
        <end position="250"/>
    </location>
</feature>
<gene>
    <name evidence="2" type="ORF">METZ01_LOCUS132308</name>
</gene>
<dbReference type="AlphaFoldDB" id="A0A381YR81"/>
<organism evidence="2">
    <name type="scientific">marine metagenome</name>
    <dbReference type="NCBI Taxonomy" id="408172"/>
    <lineage>
        <taxon>unclassified sequences</taxon>
        <taxon>metagenomes</taxon>
        <taxon>ecological metagenomes</taxon>
    </lineage>
</organism>
<name>A0A381YR81_9ZZZZ</name>
<dbReference type="Pfam" id="PF12697">
    <property type="entry name" value="Abhydrolase_6"/>
    <property type="match status" value="1"/>
</dbReference>
<dbReference type="EMBL" id="UINC01018845">
    <property type="protein sequence ID" value="SVA79454.1"/>
    <property type="molecule type" value="Genomic_DNA"/>
</dbReference>
<evidence type="ECO:0000259" key="1">
    <source>
        <dbReference type="Pfam" id="PF12697"/>
    </source>
</evidence>
<dbReference type="PANTHER" id="PTHR43689">
    <property type="entry name" value="HYDROLASE"/>
    <property type="match status" value="1"/>
</dbReference>
<dbReference type="Gene3D" id="3.40.50.1820">
    <property type="entry name" value="alpha/beta hydrolase"/>
    <property type="match status" value="1"/>
</dbReference>
<dbReference type="InterPro" id="IPR029058">
    <property type="entry name" value="AB_hydrolase_fold"/>
</dbReference>
<dbReference type="PANTHER" id="PTHR43689:SF8">
    <property type="entry name" value="ALPHA_BETA-HYDROLASES SUPERFAMILY PROTEIN"/>
    <property type="match status" value="1"/>
</dbReference>
<proteinExistence type="predicted"/>